<dbReference type="PATRIC" id="fig|997355.3.peg.1112"/>
<dbReference type="InterPro" id="IPR031165">
    <property type="entry name" value="GNAT_YJDJ"/>
</dbReference>
<dbReference type="CDD" id="cd04301">
    <property type="entry name" value="NAT_SF"/>
    <property type="match status" value="1"/>
</dbReference>
<proteinExistence type="predicted"/>
<accession>G4CX75</accession>
<dbReference type="PANTHER" id="PTHR31435:SF10">
    <property type="entry name" value="BSR4717 PROTEIN"/>
    <property type="match status" value="1"/>
</dbReference>
<organism evidence="2 3">
    <name type="scientific">Cutibacterium avidum ATCC 25577</name>
    <dbReference type="NCBI Taxonomy" id="997355"/>
    <lineage>
        <taxon>Bacteria</taxon>
        <taxon>Bacillati</taxon>
        <taxon>Actinomycetota</taxon>
        <taxon>Actinomycetes</taxon>
        <taxon>Propionibacteriales</taxon>
        <taxon>Propionibacteriaceae</taxon>
        <taxon>Cutibacterium</taxon>
    </lineage>
</organism>
<feature type="domain" description="N-acetyltransferase" evidence="1">
    <location>
        <begin position="45"/>
        <end position="131"/>
    </location>
</feature>
<dbReference type="PROSITE" id="PS51729">
    <property type="entry name" value="GNAT_YJDJ"/>
    <property type="match status" value="1"/>
</dbReference>
<evidence type="ECO:0000313" key="2">
    <source>
        <dbReference type="EMBL" id="EGY77589.1"/>
    </source>
</evidence>
<dbReference type="Pfam" id="PF14542">
    <property type="entry name" value="Acetyltransf_CG"/>
    <property type="match status" value="1"/>
</dbReference>
<dbReference type="HOGENOM" id="CLU_132888_0_0_11"/>
<protein>
    <recommendedName>
        <fullName evidence="1">N-acetyltransferase domain-containing protein</fullName>
    </recommendedName>
</protein>
<name>G4CX75_9ACTN</name>
<dbReference type="AlphaFoldDB" id="G4CX75"/>
<dbReference type="InterPro" id="IPR016181">
    <property type="entry name" value="Acyl_CoA_acyltransferase"/>
</dbReference>
<gene>
    <name evidence="2" type="ORF">HMPREF9153_1132</name>
</gene>
<dbReference type="InterPro" id="IPR045057">
    <property type="entry name" value="Gcn5-rel_NAT"/>
</dbReference>
<dbReference type="EMBL" id="AGBA01000013">
    <property type="protein sequence ID" value="EGY77589.1"/>
    <property type="molecule type" value="Genomic_DNA"/>
</dbReference>
<comment type="caution">
    <text evidence="2">The sequence shown here is derived from an EMBL/GenBank/DDBJ whole genome shotgun (WGS) entry which is preliminary data.</text>
</comment>
<evidence type="ECO:0000259" key="1">
    <source>
        <dbReference type="PROSITE" id="PS51729"/>
    </source>
</evidence>
<reference evidence="2 3" key="1">
    <citation type="submission" date="2011-06" db="EMBL/GenBank/DDBJ databases">
        <authorList>
            <person name="Muzny D."/>
            <person name="Qin X."/>
            <person name="Deng J."/>
            <person name="Jiang H."/>
            <person name="Liu Y."/>
            <person name="Qu J."/>
            <person name="Song X.-Z."/>
            <person name="Zhang L."/>
            <person name="Thornton R."/>
            <person name="Coyle M."/>
            <person name="Francisco L."/>
            <person name="Jackson L."/>
            <person name="Javaid M."/>
            <person name="Korchina V."/>
            <person name="Kovar C."/>
            <person name="Mata R."/>
            <person name="Mathew T."/>
            <person name="Ngo R."/>
            <person name="Nguyen L."/>
            <person name="Nguyen N."/>
            <person name="Okwuonu G."/>
            <person name="Ongeri F."/>
            <person name="Pham C."/>
            <person name="Simmons D."/>
            <person name="Wilczek-Boney K."/>
            <person name="Hale W."/>
            <person name="Jakkamsetti A."/>
            <person name="Pham P."/>
            <person name="Ruth R."/>
            <person name="San Lucas F."/>
            <person name="Warren J."/>
            <person name="Zhang J."/>
            <person name="Zhao Z."/>
            <person name="Zhou C."/>
            <person name="Zhu D."/>
            <person name="Lee S."/>
            <person name="Bess C."/>
            <person name="Blankenburg K."/>
            <person name="Forbes L."/>
            <person name="Fu Q."/>
            <person name="Gubbala S."/>
            <person name="Hirani K."/>
            <person name="Jayaseelan J.C."/>
            <person name="Lara F."/>
            <person name="Munidasa M."/>
            <person name="Palculict T."/>
            <person name="Patil S."/>
            <person name="Pu L.-L."/>
            <person name="Saada N."/>
            <person name="Tang L."/>
            <person name="Weissenberger G."/>
            <person name="Zhu Y."/>
            <person name="Hemphill L."/>
            <person name="Shang Y."/>
            <person name="Youmans B."/>
            <person name="Ayvaz T."/>
            <person name="Ross M."/>
            <person name="Santibanez J."/>
            <person name="Aqrawi P."/>
            <person name="Gross S."/>
            <person name="Joshi V."/>
            <person name="Fowler G."/>
            <person name="Nazareth L."/>
            <person name="Reid J."/>
            <person name="Worley K."/>
            <person name="Petrosino J."/>
            <person name="Highlander S."/>
            <person name="Gibbs R."/>
        </authorList>
    </citation>
    <scope>NUCLEOTIDE SEQUENCE [LARGE SCALE GENOMIC DNA]</scope>
    <source>
        <strain evidence="2 3">ATCC 25577</strain>
    </source>
</reference>
<sequence length="131" mass="14062">MIVSTLPLDAVASKQMTPSVKAPAKALAIGPQLPDDGSMSDTIVTKNDQQSRYEAHIDGEFAGFADFRRDGDIVVMPHTEVFDAFGGKGVGSALARSALDDIASQNLTVRPDCTFIRGWLDKHPDHPVNVI</sequence>
<dbReference type="SUPFAM" id="SSF55729">
    <property type="entry name" value="Acyl-CoA N-acyltransferases (Nat)"/>
    <property type="match status" value="1"/>
</dbReference>
<evidence type="ECO:0000313" key="3">
    <source>
        <dbReference type="Proteomes" id="UP000005332"/>
    </source>
</evidence>
<keyword evidence="3" id="KW-1185">Reference proteome</keyword>
<dbReference type="Gene3D" id="3.40.630.30">
    <property type="match status" value="1"/>
</dbReference>
<dbReference type="PANTHER" id="PTHR31435">
    <property type="entry name" value="PROTEIN NATD1"/>
    <property type="match status" value="1"/>
</dbReference>
<dbReference type="Proteomes" id="UP000005332">
    <property type="component" value="Unassembled WGS sequence"/>
</dbReference>